<organism evidence="1 2">
    <name type="scientific">Porites lobata</name>
    <dbReference type="NCBI Taxonomy" id="104759"/>
    <lineage>
        <taxon>Eukaryota</taxon>
        <taxon>Metazoa</taxon>
        <taxon>Cnidaria</taxon>
        <taxon>Anthozoa</taxon>
        <taxon>Hexacorallia</taxon>
        <taxon>Scleractinia</taxon>
        <taxon>Fungiina</taxon>
        <taxon>Poritidae</taxon>
        <taxon>Porites</taxon>
    </lineage>
</organism>
<dbReference type="Proteomes" id="UP001159405">
    <property type="component" value="Unassembled WGS sequence"/>
</dbReference>
<keyword evidence="2" id="KW-1185">Reference proteome</keyword>
<reference evidence="1 2" key="1">
    <citation type="submission" date="2022-05" db="EMBL/GenBank/DDBJ databases">
        <authorList>
            <consortium name="Genoscope - CEA"/>
            <person name="William W."/>
        </authorList>
    </citation>
    <scope>NUCLEOTIDE SEQUENCE [LARGE SCALE GENOMIC DNA]</scope>
</reference>
<protein>
    <submittedName>
        <fullName evidence="1">Uncharacterized protein</fullName>
    </submittedName>
</protein>
<proteinExistence type="predicted"/>
<name>A0ABN8P837_9CNID</name>
<gene>
    <name evidence="1" type="ORF">PLOB_00038933</name>
</gene>
<accession>A0ABN8P837</accession>
<dbReference type="EMBL" id="CALNXK010000059">
    <property type="protein sequence ID" value="CAH3137319.1"/>
    <property type="molecule type" value="Genomic_DNA"/>
</dbReference>
<sequence>MRNIGKIRNYLDQPTFNNLLFGFSKKQLDKLQRIVLNAPARITTKTNISAHFSGITCKSSFCIQGSVIGST</sequence>
<evidence type="ECO:0000313" key="2">
    <source>
        <dbReference type="Proteomes" id="UP001159405"/>
    </source>
</evidence>
<comment type="caution">
    <text evidence="1">The sequence shown here is derived from an EMBL/GenBank/DDBJ whole genome shotgun (WGS) entry which is preliminary data.</text>
</comment>
<evidence type="ECO:0000313" key="1">
    <source>
        <dbReference type="EMBL" id="CAH3137319.1"/>
    </source>
</evidence>